<keyword evidence="3" id="KW-1185">Reference proteome</keyword>
<dbReference type="Proteomes" id="UP000609064">
    <property type="component" value="Unassembled WGS sequence"/>
</dbReference>
<evidence type="ECO:0000256" key="1">
    <source>
        <dbReference type="SAM" id="Phobius"/>
    </source>
</evidence>
<dbReference type="EMBL" id="BMKK01000007">
    <property type="protein sequence ID" value="GGD68631.1"/>
    <property type="molecule type" value="Genomic_DNA"/>
</dbReference>
<dbReference type="AlphaFoldDB" id="A0A917DTY5"/>
<reference evidence="2" key="1">
    <citation type="journal article" date="2014" name="Int. J. Syst. Evol. Microbiol.">
        <title>Complete genome sequence of Corynebacterium casei LMG S-19264T (=DSM 44701T), isolated from a smear-ripened cheese.</title>
        <authorList>
            <consortium name="US DOE Joint Genome Institute (JGI-PGF)"/>
            <person name="Walter F."/>
            <person name="Albersmeier A."/>
            <person name="Kalinowski J."/>
            <person name="Ruckert C."/>
        </authorList>
    </citation>
    <scope>NUCLEOTIDE SEQUENCE</scope>
    <source>
        <strain evidence="2">CGMCC 1.15958</strain>
    </source>
</reference>
<evidence type="ECO:0000313" key="2">
    <source>
        <dbReference type="EMBL" id="GGD68631.1"/>
    </source>
</evidence>
<comment type="caution">
    <text evidence="2">The sequence shown here is derived from an EMBL/GenBank/DDBJ whole genome shotgun (WGS) entry which is preliminary data.</text>
</comment>
<keyword evidence="1" id="KW-0472">Membrane</keyword>
<proteinExistence type="predicted"/>
<reference evidence="2" key="2">
    <citation type="submission" date="2020-09" db="EMBL/GenBank/DDBJ databases">
        <authorList>
            <person name="Sun Q."/>
            <person name="Zhou Y."/>
        </authorList>
    </citation>
    <scope>NUCLEOTIDE SEQUENCE</scope>
    <source>
        <strain evidence="2">CGMCC 1.15958</strain>
    </source>
</reference>
<feature type="transmembrane region" description="Helical" evidence="1">
    <location>
        <begin position="12"/>
        <end position="32"/>
    </location>
</feature>
<name>A0A917DTY5_9BACT</name>
<sequence length="236" mass="27651">MLNKMQDIRGNTIKIRLIVILNLFFSIINLYGCFSQNNHIIKGNEKIDSMKNVLKSCLPRDTINEKMGFFVKYILSDSTYNIQVKIKNKTKYLGYQFDCNVPLSIVPYYEWSNNNILSLRRSCGTFCSINLFFQIKNNELYEFEKQNVLCYDKDRSLIAYILDDTIVIENLMNGQKKVHSLTGASVCNYSIIECISECKFIKHYFKIEYSGLKKNIRTKLINKILLPQALLDEKRR</sequence>
<keyword evidence="1" id="KW-0812">Transmembrane</keyword>
<organism evidence="2 3">
    <name type="scientific">Emticicia aquatilis</name>
    <dbReference type="NCBI Taxonomy" id="1537369"/>
    <lineage>
        <taxon>Bacteria</taxon>
        <taxon>Pseudomonadati</taxon>
        <taxon>Bacteroidota</taxon>
        <taxon>Cytophagia</taxon>
        <taxon>Cytophagales</taxon>
        <taxon>Leadbetterellaceae</taxon>
        <taxon>Emticicia</taxon>
    </lineage>
</organism>
<protein>
    <submittedName>
        <fullName evidence="2">Uncharacterized protein</fullName>
    </submittedName>
</protein>
<accession>A0A917DTY5</accession>
<keyword evidence="1" id="KW-1133">Transmembrane helix</keyword>
<gene>
    <name evidence="2" type="ORF">GCM10011514_35940</name>
</gene>
<evidence type="ECO:0000313" key="3">
    <source>
        <dbReference type="Proteomes" id="UP000609064"/>
    </source>
</evidence>